<sequence length="45" mass="4644">MSVSEILALPDLLLTSSASNLKKGDIKKVTTGSMLEKVAANVAVV</sequence>
<accession>A0A0A9I3H0</accession>
<name>A0A0A9I3H0_ARUDO</name>
<evidence type="ECO:0000313" key="1">
    <source>
        <dbReference type="EMBL" id="JAE39718.1"/>
    </source>
</evidence>
<organism evidence="1">
    <name type="scientific">Arundo donax</name>
    <name type="common">Giant reed</name>
    <name type="synonym">Donax arundinaceus</name>
    <dbReference type="NCBI Taxonomy" id="35708"/>
    <lineage>
        <taxon>Eukaryota</taxon>
        <taxon>Viridiplantae</taxon>
        <taxon>Streptophyta</taxon>
        <taxon>Embryophyta</taxon>
        <taxon>Tracheophyta</taxon>
        <taxon>Spermatophyta</taxon>
        <taxon>Magnoliopsida</taxon>
        <taxon>Liliopsida</taxon>
        <taxon>Poales</taxon>
        <taxon>Poaceae</taxon>
        <taxon>PACMAD clade</taxon>
        <taxon>Arundinoideae</taxon>
        <taxon>Arundineae</taxon>
        <taxon>Arundo</taxon>
    </lineage>
</organism>
<protein>
    <submittedName>
        <fullName evidence="1">Uncharacterized protein</fullName>
    </submittedName>
</protein>
<dbReference type="EMBL" id="GBRH01158178">
    <property type="protein sequence ID" value="JAE39718.1"/>
    <property type="molecule type" value="Transcribed_RNA"/>
</dbReference>
<dbReference type="AlphaFoldDB" id="A0A0A9I3H0"/>
<proteinExistence type="predicted"/>
<reference evidence="1" key="2">
    <citation type="journal article" date="2015" name="Data Brief">
        <title>Shoot transcriptome of the giant reed, Arundo donax.</title>
        <authorList>
            <person name="Barrero R.A."/>
            <person name="Guerrero F.D."/>
            <person name="Moolhuijzen P."/>
            <person name="Goolsby J.A."/>
            <person name="Tidwell J."/>
            <person name="Bellgard S.E."/>
            <person name="Bellgard M.I."/>
        </authorList>
    </citation>
    <scope>NUCLEOTIDE SEQUENCE</scope>
    <source>
        <tissue evidence="1">Shoot tissue taken approximately 20 cm above the soil surface</tissue>
    </source>
</reference>
<reference evidence="1" key="1">
    <citation type="submission" date="2014-09" db="EMBL/GenBank/DDBJ databases">
        <authorList>
            <person name="Magalhaes I.L.F."/>
            <person name="Oliveira U."/>
            <person name="Santos F.R."/>
            <person name="Vidigal T.H.D.A."/>
            <person name="Brescovit A.D."/>
            <person name="Santos A.J."/>
        </authorList>
    </citation>
    <scope>NUCLEOTIDE SEQUENCE</scope>
    <source>
        <tissue evidence="1">Shoot tissue taken approximately 20 cm above the soil surface</tissue>
    </source>
</reference>